<dbReference type="GO" id="GO:0004605">
    <property type="term" value="F:phosphatidate cytidylyltransferase activity"/>
    <property type="evidence" value="ECO:0007669"/>
    <property type="project" value="UniProtKB-EC"/>
</dbReference>
<keyword evidence="12 25" id="KW-0548">Nucleotidyltransferase</keyword>
<evidence type="ECO:0000256" key="23">
    <source>
        <dbReference type="ARBA" id="ARBA00033406"/>
    </source>
</evidence>
<evidence type="ECO:0000256" key="16">
    <source>
        <dbReference type="ARBA" id="ARBA00023209"/>
    </source>
</evidence>
<keyword evidence="15 24" id="KW-0472">Membrane</keyword>
<keyword evidence="26" id="KW-1185">Reference proteome</keyword>
<evidence type="ECO:0000256" key="19">
    <source>
        <dbReference type="ARBA" id="ARBA00031825"/>
    </source>
</evidence>
<dbReference type="GO" id="GO:0016024">
    <property type="term" value="P:CDP-diacylglycerol biosynthetic process"/>
    <property type="evidence" value="ECO:0007669"/>
    <property type="project" value="TreeGrafter"/>
</dbReference>
<comment type="pathway">
    <text evidence="4">Lipid metabolism.</text>
</comment>
<feature type="transmembrane region" description="Helical" evidence="24">
    <location>
        <begin position="78"/>
        <end position="95"/>
    </location>
</feature>
<dbReference type="OrthoDB" id="9799199at2"/>
<dbReference type="STRING" id="717606.PaecuDRAFT_0605"/>
<dbReference type="GO" id="GO:0005886">
    <property type="term" value="C:plasma membrane"/>
    <property type="evidence" value="ECO:0007669"/>
    <property type="project" value="UniProtKB-SubCell"/>
</dbReference>
<dbReference type="AlphaFoldDB" id="E0I480"/>
<gene>
    <name evidence="25" type="ORF">PaecuDRAFT_0605</name>
</gene>
<keyword evidence="17" id="KW-1208">Phospholipid metabolism</keyword>
<feature type="transmembrane region" description="Helical" evidence="24">
    <location>
        <begin position="47"/>
        <end position="66"/>
    </location>
</feature>
<proteinExistence type="inferred from homology"/>
<comment type="pathway">
    <text evidence="3">Phospholipid metabolism; CDP-diacylglycerol biosynthesis; CDP-diacylglycerol from sn-glycerol 3-phosphate: step 3/3.</text>
</comment>
<comment type="subcellular location">
    <subcellularLocation>
        <location evidence="2">Cell membrane</location>
        <topology evidence="2">Multi-pass membrane protein</topology>
    </subcellularLocation>
</comment>
<reference evidence="25 26" key="1">
    <citation type="submission" date="2010-07" db="EMBL/GenBank/DDBJ databases">
        <title>The draft genome of Paenibacillus curdlanolyticus YK9.</title>
        <authorList>
            <consortium name="US DOE Joint Genome Institute (JGI-PGF)"/>
            <person name="Lucas S."/>
            <person name="Copeland A."/>
            <person name="Lapidus A."/>
            <person name="Cheng J.-F."/>
            <person name="Bruce D."/>
            <person name="Goodwin L."/>
            <person name="Pitluck S."/>
            <person name="Land M.L."/>
            <person name="Hauser L."/>
            <person name="Chang Y.-J."/>
            <person name="Jeffries C."/>
            <person name="Anderson I.J."/>
            <person name="Johnson E."/>
            <person name="Loganathan U."/>
            <person name="Mulhopadhyay B."/>
            <person name="Kyrpides N."/>
            <person name="Woyke T.J."/>
        </authorList>
    </citation>
    <scope>NUCLEOTIDE SEQUENCE [LARGE SCALE GENOMIC DNA]</scope>
    <source>
        <strain evidence="25 26">YK9</strain>
    </source>
</reference>
<keyword evidence="13 24" id="KW-1133">Transmembrane helix</keyword>
<dbReference type="Pfam" id="PF01148">
    <property type="entry name" value="CTP_transf_1"/>
    <property type="match status" value="1"/>
</dbReference>
<evidence type="ECO:0000256" key="9">
    <source>
        <dbReference type="ARBA" id="ARBA00022516"/>
    </source>
</evidence>
<evidence type="ECO:0000256" key="2">
    <source>
        <dbReference type="ARBA" id="ARBA00004651"/>
    </source>
</evidence>
<evidence type="ECO:0000256" key="3">
    <source>
        <dbReference type="ARBA" id="ARBA00005119"/>
    </source>
</evidence>
<evidence type="ECO:0000256" key="14">
    <source>
        <dbReference type="ARBA" id="ARBA00023098"/>
    </source>
</evidence>
<evidence type="ECO:0000256" key="5">
    <source>
        <dbReference type="ARBA" id="ARBA00010185"/>
    </source>
</evidence>
<keyword evidence="8" id="KW-1003">Cell membrane</keyword>
<evidence type="ECO:0000256" key="18">
    <source>
        <dbReference type="ARBA" id="ARBA00029893"/>
    </source>
</evidence>
<feature type="transmembrane region" description="Helical" evidence="24">
    <location>
        <begin position="197"/>
        <end position="219"/>
    </location>
</feature>
<keyword evidence="16" id="KW-0594">Phospholipid biosynthesis</keyword>
<keyword evidence="10 25" id="KW-0808">Transferase</keyword>
<comment type="catalytic activity">
    <reaction evidence="1">
        <text>a 1,2-diacyl-sn-glycero-3-phosphate + CTP + H(+) = a CDP-1,2-diacyl-sn-glycerol + diphosphate</text>
        <dbReference type="Rhea" id="RHEA:16229"/>
        <dbReference type="ChEBI" id="CHEBI:15378"/>
        <dbReference type="ChEBI" id="CHEBI:33019"/>
        <dbReference type="ChEBI" id="CHEBI:37563"/>
        <dbReference type="ChEBI" id="CHEBI:58332"/>
        <dbReference type="ChEBI" id="CHEBI:58608"/>
        <dbReference type="EC" id="2.7.7.41"/>
    </reaction>
</comment>
<evidence type="ECO:0000256" key="15">
    <source>
        <dbReference type="ARBA" id="ARBA00023136"/>
    </source>
</evidence>
<evidence type="ECO:0000256" key="11">
    <source>
        <dbReference type="ARBA" id="ARBA00022692"/>
    </source>
</evidence>
<name>E0I480_9BACL</name>
<dbReference type="PANTHER" id="PTHR46382:SF1">
    <property type="entry name" value="PHOSPHATIDATE CYTIDYLYLTRANSFERASE"/>
    <property type="match status" value="1"/>
</dbReference>
<evidence type="ECO:0000313" key="26">
    <source>
        <dbReference type="Proteomes" id="UP000005387"/>
    </source>
</evidence>
<dbReference type="EC" id="2.7.7.41" evidence="6"/>
<keyword evidence="9" id="KW-0444">Lipid biosynthesis</keyword>
<evidence type="ECO:0000256" key="6">
    <source>
        <dbReference type="ARBA" id="ARBA00012487"/>
    </source>
</evidence>
<feature type="transmembrane region" description="Helical" evidence="24">
    <location>
        <begin position="107"/>
        <end position="128"/>
    </location>
</feature>
<evidence type="ECO:0000256" key="10">
    <source>
        <dbReference type="ARBA" id="ARBA00022679"/>
    </source>
</evidence>
<evidence type="ECO:0000313" key="25">
    <source>
        <dbReference type="EMBL" id="EFM13094.1"/>
    </source>
</evidence>
<dbReference type="PANTHER" id="PTHR46382">
    <property type="entry name" value="PHOSPHATIDATE CYTIDYLYLTRANSFERASE"/>
    <property type="match status" value="1"/>
</dbReference>
<evidence type="ECO:0000256" key="4">
    <source>
        <dbReference type="ARBA" id="ARBA00005189"/>
    </source>
</evidence>
<evidence type="ECO:0000256" key="13">
    <source>
        <dbReference type="ARBA" id="ARBA00022989"/>
    </source>
</evidence>
<evidence type="ECO:0000256" key="8">
    <source>
        <dbReference type="ARBA" id="ARBA00022475"/>
    </source>
</evidence>
<sequence>MKQRIVTGILAGIVFAGAIVAGSWLYAGLIVLLALIGFHEYVKMNGFGLLHPSSLVGFLGVLLLVLPWDLFGVDQPSVTSVLWLLMLLQLTITVVTKNKVTIDGASLLVLGSLYVGYGFDAMLTVRSIDPHGLYLSFLAFGCIWASDIGAYFVGKAIGRNKLWPSISPNKTIEGSLGGILLSIGVGAIFAWCAPDWIHFGTAIAIAAVSAFAGQMGDLIQSAYKRVRGIKDSGALLPGHGGVLDRCDSWIIVFPLLVITGLLPV</sequence>
<evidence type="ECO:0000256" key="21">
    <source>
        <dbReference type="ARBA" id="ARBA00032396"/>
    </source>
</evidence>
<evidence type="ECO:0000256" key="20">
    <source>
        <dbReference type="ARBA" id="ARBA00032253"/>
    </source>
</evidence>
<organism evidence="25 26">
    <name type="scientific">Paenibacillus curdlanolyticus YK9</name>
    <dbReference type="NCBI Taxonomy" id="717606"/>
    <lineage>
        <taxon>Bacteria</taxon>
        <taxon>Bacillati</taxon>
        <taxon>Bacillota</taxon>
        <taxon>Bacilli</taxon>
        <taxon>Bacillales</taxon>
        <taxon>Paenibacillaceae</taxon>
        <taxon>Paenibacillus</taxon>
    </lineage>
</organism>
<evidence type="ECO:0000256" key="17">
    <source>
        <dbReference type="ARBA" id="ARBA00023264"/>
    </source>
</evidence>
<evidence type="ECO:0000256" key="12">
    <source>
        <dbReference type="ARBA" id="ARBA00022695"/>
    </source>
</evidence>
<comment type="similarity">
    <text evidence="5">Belongs to the CDS family.</text>
</comment>
<dbReference type="eggNOG" id="COG0575">
    <property type="taxonomic scope" value="Bacteria"/>
</dbReference>
<evidence type="ECO:0000256" key="1">
    <source>
        <dbReference type="ARBA" id="ARBA00001698"/>
    </source>
</evidence>
<dbReference type="RefSeq" id="WP_006036622.1">
    <property type="nucleotide sequence ID" value="NZ_AEDD01000001.1"/>
</dbReference>
<feature type="transmembrane region" description="Helical" evidence="24">
    <location>
        <begin position="6"/>
        <end position="35"/>
    </location>
</feature>
<accession>E0I480</accession>
<feature type="transmembrane region" description="Helical" evidence="24">
    <location>
        <begin position="134"/>
        <end position="153"/>
    </location>
</feature>
<evidence type="ECO:0000256" key="24">
    <source>
        <dbReference type="SAM" id="Phobius"/>
    </source>
</evidence>
<evidence type="ECO:0000256" key="22">
    <source>
        <dbReference type="ARBA" id="ARBA00032743"/>
    </source>
</evidence>
<dbReference type="Proteomes" id="UP000005387">
    <property type="component" value="Unassembled WGS sequence"/>
</dbReference>
<keyword evidence="14" id="KW-0443">Lipid metabolism</keyword>
<keyword evidence="11 24" id="KW-0812">Transmembrane</keyword>
<protein>
    <recommendedName>
        <fullName evidence="7">Phosphatidate cytidylyltransferase</fullName>
        <ecNumber evidence="6">2.7.7.41</ecNumber>
    </recommendedName>
    <alternativeName>
        <fullName evidence="20">CDP-DAG synthase</fullName>
    </alternativeName>
    <alternativeName>
        <fullName evidence="22">CDP-DG synthase</fullName>
    </alternativeName>
    <alternativeName>
        <fullName evidence="18">CDP-diacylglycerol synthase</fullName>
    </alternativeName>
    <alternativeName>
        <fullName evidence="21">CDP-diglyceride pyrophosphorylase</fullName>
    </alternativeName>
    <alternativeName>
        <fullName evidence="23">CDP-diglyceride synthase</fullName>
    </alternativeName>
    <alternativeName>
        <fullName evidence="19">CTP:phosphatidate cytidylyltransferase</fullName>
    </alternativeName>
</protein>
<evidence type="ECO:0000256" key="7">
    <source>
        <dbReference type="ARBA" id="ARBA00019373"/>
    </source>
</evidence>
<dbReference type="EMBL" id="AEDD01000001">
    <property type="protein sequence ID" value="EFM13094.1"/>
    <property type="molecule type" value="Genomic_DNA"/>
</dbReference>
<feature type="transmembrane region" description="Helical" evidence="24">
    <location>
        <begin position="174"/>
        <end position="191"/>
    </location>
</feature>